<keyword evidence="2" id="KW-0472">Membrane</keyword>
<keyword evidence="2" id="KW-1133">Transmembrane helix</keyword>
<reference evidence="3 4" key="1">
    <citation type="submission" date="2021-06" db="EMBL/GenBank/DDBJ databases">
        <title>Caerostris darwini draft genome.</title>
        <authorList>
            <person name="Kono N."/>
            <person name="Arakawa K."/>
        </authorList>
    </citation>
    <scope>NUCLEOTIDE SEQUENCE [LARGE SCALE GENOMIC DNA]</scope>
</reference>
<evidence type="ECO:0000313" key="3">
    <source>
        <dbReference type="EMBL" id="GIY48535.1"/>
    </source>
</evidence>
<evidence type="ECO:0000256" key="2">
    <source>
        <dbReference type="SAM" id="Phobius"/>
    </source>
</evidence>
<feature type="compositionally biased region" description="Polar residues" evidence="1">
    <location>
        <begin position="7"/>
        <end position="19"/>
    </location>
</feature>
<dbReference type="AlphaFoldDB" id="A0AAV4TQW7"/>
<dbReference type="EMBL" id="BPLQ01010127">
    <property type="protein sequence ID" value="GIY48535.1"/>
    <property type="molecule type" value="Genomic_DNA"/>
</dbReference>
<protein>
    <submittedName>
        <fullName evidence="3">Uncharacterized protein</fullName>
    </submittedName>
</protein>
<evidence type="ECO:0000313" key="4">
    <source>
        <dbReference type="Proteomes" id="UP001054837"/>
    </source>
</evidence>
<keyword evidence="2" id="KW-0812">Transmembrane</keyword>
<comment type="caution">
    <text evidence="3">The sequence shown here is derived from an EMBL/GenBank/DDBJ whole genome shotgun (WGS) entry which is preliminary data.</text>
</comment>
<gene>
    <name evidence="3" type="ORF">CDAR_118801</name>
</gene>
<keyword evidence="4" id="KW-1185">Reference proteome</keyword>
<organism evidence="3 4">
    <name type="scientific">Caerostris darwini</name>
    <dbReference type="NCBI Taxonomy" id="1538125"/>
    <lineage>
        <taxon>Eukaryota</taxon>
        <taxon>Metazoa</taxon>
        <taxon>Ecdysozoa</taxon>
        <taxon>Arthropoda</taxon>
        <taxon>Chelicerata</taxon>
        <taxon>Arachnida</taxon>
        <taxon>Araneae</taxon>
        <taxon>Araneomorphae</taxon>
        <taxon>Entelegynae</taxon>
        <taxon>Araneoidea</taxon>
        <taxon>Araneidae</taxon>
        <taxon>Caerostris</taxon>
    </lineage>
</organism>
<feature type="transmembrane region" description="Helical" evidence="2">
    <location>
        <begin position="61"/>
        <end position="79"/>
    </location>
</feature>
<name>A0AAV4TQW7_9ARAC</name>
<evidence type="ECO:0000256" key="1">
    <source>
        <dbReference type="SAM" id="MobiDB-lite"/>
    </source>
</evidence>
<sequence length="88" mass="9835">MEETRKISQVQISSVTSHGFPNDSAAPFKGVLFFLRHPLFAHPFWRGTEERVDPSRKMKGCSLLFFFLGSGFLAPPPPLMSAPESRLA</sequence>
<proteinExistence type="predicted"/>
<feature type="region of interest" description="Disordered" evidence="1">
    <location>
        <begin position="1"/>
        <end position="22"/>
    </location>
</feature>
<accession>A0AAV4TQW7</accession>
<dbReference type="Proteomes" id="UP001054837">
    <property type="component" value="Unassembled WGS sequence"/>
</dbReference>